<protein>
    <submittedName>
        <fullName evidence="2">Predicted kinase, aminoglycoside phosphotransferase (APT) family</fullName>
    </submittedName>
</protein>
<keyword evidence="2" id="KW-0418">Kinase</keyword>
<evidence type="ECO:0000259" key="1">
    <source>
        <dbReference type="Pfam" id="PF01636"/>
    </source>
</evidence>
<dbReference type="Pfam" id="PF01636">
    <property type="entry name" value="APH"/>
    <property type="match status" value="1"/>
</dbReference>
<dbReference type="InterPro" id="IPR011009">
    <property type="entry name" value="Kinase-like_dom_sf"/>
</dbReference>
<dbReference type="Proteomes" id="UP000198661">
    <property type="component" value="Unassembled WGS sequence"/>
</dbReference>
<dbReference type="RefSeq" id="WP_092036148.1">
    <property type="nucleotide sequence ID" value="NZ_FOOK01000005.1"/>
</dbReference>
<evidence type="ECO:0000313" key="2">
    <source>
        <dbReference type="EMBL" id="SFF78802.1"/>
    </source>
</evidence>
<dbReference type="STRING" id="201973.SAMN04488025_10563"/>
<proteinExistence type="predicted"/>
<evidence type="ECO:0000313" key="3">
    <source>
        <dbReference type="Proteomes" id="UP000198661"/>
    </source>
</evidence>
<keyword evidence="2" id="KW-0808">Transferase</keyword>
<dbReference type="AlphaFoldDB" id="A0A1I2LHA8"/>
<dbReference type="InterPro" id="IPR051678">
    <property type="entry name" value="AGP_Transferase"/>
</dbReference>
<feature type="domain" description="Aminoglycoside phosphotransferase" evidence="1">
    <location>
        <begin position="26"/>
        <end position="249"/>
    </location>
</feature>
<gene>
    <name evidence="2" type="ORF">SAMN04488025_10563</name>
</gene>
<dbReference type="EMBL" id="FOOK01000005">
    <property type="protein sequence ID" value="SFF78802.1"/>
    <property type="molecule type" value="Genomic_DNA"/>
</dbReference>
<dbReference type="Gene3D" id="3.90.1200.10">
    <property type="match status" value="1"/>
</dbReference>
<dbReference type="PANTHER" id="PTHR21310">
    <property type="entry name" value="AMINOGLYCOSIDE PHOSPHOTRANSFERASE-RELATED-RELATED"/>
    <property type="match status" value="1"/>
</dbReference>
<accession>A0A1I2LHA8</accession>
<keyword evidence="3" id="KW-1185">Reference proteome</keyword>
<dbReference type="OrthoDB" id="334783at2"/>
<dbReference type="SUPFAM" id="SSF56112">
    <property type="entry name" value="Protein kinase-like (PK-like)"/>
    <property type="match status" value="1"/>
</dbReference>
<dbReference type="GO" id="GO:0016301">
    <property type="term" value="F:kinase activity"/>
    <property type="evidence" value="ECO:0007669"/>
    <property type="project" value="UniProtKB-KW"/>
</dbReference>
<dbReference type="CDD" id="cd05154">
    <property type="entry name" value="ACAD10_11_N-like"/>
    <property type="match status" value="1"/>
</dbReference>
<name>A0A1I2LHA8_9BACL</name>
<sequence length="309" mass="35383">MTVFKENKAFAEVVRKIDPLRRLLSFQELSGGVSARTALLETEGPDGRREKLLFRQHGARDLRRNPRIAADEYRLLGILRSAGLPVPKPYALDTSRRLFPAPYLVMEFIEGEAVDDPADPRTYLHQTACHLSRIHRVDASRHDLSFLPKQEALARKILERRPASPKDAWNEGRIRRALERVWPFPRSNPDVLLHGDFWPGNLLWKEGGLVAVIDWEDAALGDPLADVANARLEILWAFGAEAMRRFTEEYRSMMPHVDFTHLPRWDLYAALRPVSTISGWGLGDARESVMRKRHRLFVAQALEKLGFEP</sequence>
<organism evidence="2 3">
    <name type="scientific">Planifilum fulgidum</name>
    <dbReference type="NCBI Taxonomy" id="201973"/>
    <lineage>
        <taxon>Bacteria</taxon>
        <taxon>Bacillati</taxon>
        <taxon>Bacillota</taxon>
        <taxon>Bacilli</taxon>
        <taxon>Bacillales</taxon>
        <taxon>Thermoactinomycetaceae</taxon>
        <taxon>Planifilum</taxon>
    </lineage>
</organism>
<dbReference type="InterPro" id="IPR002575">
    <property type="entry name" value="Aminoglycoside_PTrfase"/>
</dbReference>
<dbReference type="Gene3D" id="3.30.200.20">
    <property type="entry name" value="Phosphorylase Kinase, domain 1"/>
    <property type="match status" value="1"/>
</dbReference>
<reference evidence="2 3" key="1">
    <citation type="submission" date="2016-10" db="EMBL/GenBank/DDBJ databases">
        <authorList>
            <person name="de Groot N.N."/>
        </authorList>
    </citation>
    <scope>NUCLEOTIDE SEQUENCE [LARGE SCALE GENOMIC DNA]</scope>
    <source>
        <strain evidence="2 3">DSM 44945</strain>
    </source>
</reference>
<dbReference type="InterPro" id="IPR041726">
    <property type="entry name" value="ACAD10_11_N"/>
</dbReference>